<dbReference type="InterPro" id="IPR017896">
    <property type="entry name" value="4Fe4S_Fe-S-bd"/>
</dbReference>
<dbReference type="InterPro" id="IPR036812">
    <property type="entry name" value="NAD(P)_OxRdtase_dom_sf"/>
</dbReference>
<dbReference type="PANTHER" id="PTHR43312">
    <property type="entry name" value="D-THREO-ALDOSE 1-DEHYDROGENASE"/>
    <property type="match status" value="1"/>
</dbReference>
<organism evidence="2">
    <name type="scientific">uncultured bacterium Contig2</name>
    <dbReference type="NCBI Taxonomy" id="1393529"/>
    <lineage>
        <taxon>Bacteria</taxon>
        <taxon>environmental samples</taxon>
    </lineage>
</organism>
<dbReference type="InterPro" id="IPR053135">
    <property type="entry name" value="AKR2_Oxidoreductase"/>
</dbReference>
<proteinExistence type="predicted"/>
<feature type="domain" description="4Fe-4S ferredoxin-type" evidence="1">
    <location>
        <begin position="326"/>
        <end position="355"/>
    </location>
</feature>
<dbReference type="Gene3D" id="3.20.20.100">
    <property type="entry name" value="NADP-dependent oxidoreductase domain"/>
    <property type="match status" value="1"/>
</dbReference>
<dbReference type="AlphaFoldDB" id="W0FPA0"/>
<dbReference type="SUPFAM" id="SSF46548">
    <property type="entry name" value="alpha-helical ferredoxin"/>
    <property type="match status" value="1"/>
</dbReference>
<name>W0FPA0_9BACT</name>
<dbReference type="PANTHER" id="PTHR43312:SF1">
    <property type="entry name" value="NADP-DEPENDENT OXIDOREDUCTASE DOMAIN-CONTAINING PROTEIN"/>
    <property type="match status" value="1"/>
</dbReference>
<dbReference type="Pfam" id="PF00248">
    <property type="entry name" value="Aldo_ket_red"/>
    <property type="match status" value="1"/>
</dbReference>
<reference evidence="2" key="1">
    <citation type="journal article" date="2013" name="PLoS ONE">
        <title>Metagenomic insights into the carbohydrate-active enzymes carried by the microorganisms adhering to solid digesta in the rumen of cows.</title>
        <authorList>
            <person name="Wang L."/>
            <person name="Hatem A."/>
            <person name="Catalyurek U.V."/>
            <person name="Morrison M."/>
            <person name="Yu Z."/>
        </authorList>
    </citation>
    <scope>NUCLEOTIDE SEQUENCE</scope>
</reference>
<dbReference type="InterPro" id="IPR023210">
    <property type="entry name" value="NADP_OxRdtase_dom"/>
</dbReference>
<dbReference type="SUPFAM" id="SSF51430">
    <property type="entry name" value="NAD(P)-linked oxidoreductase"/>
    <property type="match status" value="1"/>
</dbReference>
<protein>
    <submittedName>
        <fullName evidence="2">Putative oxidoreductases of the aldo/keto reductase family</fullName>
    </submittedName>
</protein>
<dbReference type="PROSITE" id="PS51379">
    <property type="entry name" value="4FE4S_FER_2"/>
    <property type="match status" value="1"/>
</dbReference>
<dbReference type="CDD" id="cd19100">
    <property type="entry name" value="AKR_unchar"/>
    <property type="match status" value="1"/>
</dbReference>
<sequence length="374" mass="42408">MRYRINQKTQDKISEIGLGSAYMPQTPLKEAIPALRRAYEGGINYYDLAAGDGKAFPMYGEAFSDVRKSILYQIHFGADYSKGTYGWSLNLDTVKRSIEKQLKELRTDYIDYGFIHCQDEFSDWETYRKNGVYDYILELKQQGIVRHIGLSSHTPVVIQRILDDAEVDMLMFSVNPAYDYGQGEYANGGVDERNSIYQRCEKEGIGISVMKPFSGGQLLDARQSPFGQALTEYQCIRYALDRPGVLTVLPGAQSIREIEKLLVYENQPEEALDYSIVGSFAPPQASGKCVYCNHCKPCPMGIDIGLVNKYYDLAKAGDKLAVEHYKTLGKNAADCIQCGHCDSRCPFYVRQSERMREIRAFMGSQYDEIANRKR</sequence>
<evidence type="ECO:0000313" key="2">
    <source>
        <dbReference type="EMBL" id="AHF24825.1"/>
    </source>
</evidence>
<evidence type="ECO:0000259" key="1">
    <source>
        <dbReference type="PROSITE" id="PS51379"/>
    </source>
</evidence>
<accession>W0FPA0</accession>
<dbReference type="EMBL" id="KC246807">
    <property type="protein sequence ID" value="AHF24825.1"/>
    <property type="molecule type" value="Genomic_DNA"/>
</dbReference>